<name>A7T770_NEMVE</name>
<feature type="non-terminal residue" evidence="3">
    <location>
        <position position="1"/>
    </location>
</feature>
<dbReference type="Pfam" id="PF01480">
    <property type="entry name" value="PWI"/>
    <property type="match status" value="1"/>
</dbReference>
<evidence type="ECO:0000313" key="4">
    <source>
        <dbReference type="Proteomes" id="UP000001593"/>
    </source>
</evidence>
<dbReference type="HOGENOM" id="CLU_3108272_0_0_1"/>
<evidence type="ECO:0000259" key="2">
    <source>
        <dbReference type="PROSITE" id="PS51025"/>
    </source>
</evidence>
<dbReference type="PROSITE" id="PS51025">
    <property type="entry name" value="PWI"/>
    <property type="match status" value="1"/>
</dbReference>
<evidence type="ECO:0000313" key="3">
    <source>
        <dbReference type="EMBL" id="EDO28181.1"/>
    </source>
</evidence>
<organism evidence="3 4">
    <name type="scientific">Nematostella vectensis</name>
    <name type="common">Starlet sea anemone</name>
    <dbReference type="NCBI Taxonomy" id="45351"/>
    <lineage>
        <taxon>Eukaryota</taxon>
        <taxon>Metazoa</taxon>
        <taxon>Cnidaria</taxon>
        <taxon>Anthozoa</taxon>
        <taxon>Hexacorallia</taxon>
        <taxon>Actiniaria</taxon>
        <taxon>Edwardsiidae</taxon>
        <taxon>Nematostella</taxon>
    </lineage>
</organism>
<dbReference type="InParanoid" id="A7T770"/>
<feature type="domain" description="PWI" evidence="2">
    <location>
        <begin position="1"/>
        <end position="48"/>
    </location>
</feature>
<dbReference type="Gene3D" id="1.20.1390.10">
    <property type="entry name" value="PWI domain"/>
    <property type="match status" value="1"/>
</dbReference>
<evidence type="ECO:0000256" key="1">
    <source>
        <dbReference type="ARBA" id="ARBA00022664"/>
    </source>
</evidence>
<dbReference type="InterPro" id="IPR052225">
    <property type="entry name" value="Ser/Arg_repetitive_matrix"/>
</dbReference>
<gene>
    <name evidence="3" type="ORF">NEMVEDRAFT_v1g7544</name>
</gene>
<feature type="non-terminal residue" evidence="3">
    <location>
        <position position="56"/>
    </location>
</feature>
<proteinExistence type="predicted"/>
<dbReference type="GO" id="GO:0006397">
    <property type="term" value="P:mRNA processing"/>
    <property type="evidence" value="ECO:0007669"/>
    <property type="project" value="UniProtKB-KW"/>
</dbReference>
<keyword evidence="4" id="KW-1185">Reference proteome</keyword>
<keyword evidence="1" id="KW-0507">mRNA processing</keyword>
<dbReference type="InterPro" id="IPR036483">
    <property type="entry name" value="PWI_dom_sf"/>
</dbReference>
<protein>
    <recommendedName>
        <fullName evidence="2">PWI domain-containing protein</fullName>
    </recommendedName>
</protein>
<dbReference type="PhylomeDB" id="A7T770"/>
<dbReference type="PANTHER" id="PTHR23148:SF0">
    <property type="entry name" value="SERINE_ARGININE REPETITIVE MATRIX PROTEIN 1"/>
    <property type="match status" value="1"/>
</dbReference>
<dbReference type="PANTHER" id="PTHR23148">
    <property type="entry name" value="SERINE/ARGININE REGULATED NUCLEAR MATRIX PROTEIN"/>
    <property type="match status" value="1"/>
</dbReference>
<dbReference type="eggNOG" id="KOG2146">
    <property type="taxonomic scope" value="Eukaryota"/>
</dbReference>
<dbReference type="SUPFAM" id="SSF101233">
    <property type="entry name" value="PWI domain"/>
    <property type="match status" value="1"/>
</dbReference>
<reference evidence="3 4" key="1">
    <citation type="journal article" date="2007" name="Science">
        <title>Sea anemone genome reveals ancestral eumetazoan gene repertoire and genomic organization.</title>
        <authorList>
            <person name="Putnam N.H."/>
            <person name="Srivastava M."/>
            <person name="Hellsten U."/>
            <person name="Dirks B."/>
            <person name="Chapman J."/>
            <person name="Salamov A."/>
            <person name="Terry A."/>
            <person name="Shapiro H."/>
            <person name="Lindquist E."/>
            <person name="Kapitonov V.V."/>
            <person name="Jurka J."/>
            <person name="Genikhovich G."/>
            <person name="Grigoriev I.V."/>
            <person name="Lucas S.M."/>
            <person name="Steele R.E."/>
            <person name="Finnerty J.R."/>
            <person name="Technau U."/>
            <person name="Martindale M.Q."/>
            <person name="Rokhsar D.S."/>
        </authorList>
    </citation>
    <scope>NUCLEOTIDE SEQUENCE [LARGE SCALE GENOMIC DNA]</scope>
    <source>
        <strain evidence="4">CH2 X CH6</strain>
    </source>
</reference>
<dbReference type="STRING" id="45351.A7T770"/>
<dbReference type="EMBL" id="DS471914">
    <property type="protein sequence ID" value="EDO28181.1"/>
    <property type="molecule type" value="Genomic_DNA"/>
</dbReference>
<accession>A7T770</accession>
<dbReference type="Proteomes" id="UP000001593">
    <property type="component" value="Unassembled WGS sequence"/>
</dbReference>
<dbReference type="AlphaFoldDB" id="A7T770"/>
<dbReference type="InterPro" id="IPR002483">
    <property type="entry name" value="PWI_dom"/>
</dbReference>
<sequence length="56" mass="6466">HPDPKVMQINITGFLQAKNARIFMGELWELLVSAQENIGGIPTEFLEKKKEEIKQR</sequence>